<evidence type="ECO:0000256" key="3">
    <source>
        <dbReference type="ARBA" id="ARBA00022679"/>
    </source>
</evidence>
<dbReference type="Proteomes" id="UP000199223">
    <property type="component" value="Unassembled WGS sequence"/>
</dbReference>
<evidence type="ECO:0000256" key="5">
    <source>
        <dbReference type="PROSITE-ProRule" id="PRU00181"/>
    </source>
</evidence>
<evidence type="ECO:0000259" key="7">
    <source>
        <dbReference type="PROSITE" id="PS50832"/>
    </source>
</evidence>
<feature type="region of interest" description="Disordered" evidence="6">
    <location>
        <begin position="954"/>
        <end position="979"/>
    </location>
</feature>
<dbReference type="Pfam" id="PF20473">
    <property type="entry name" value="MmeI_Mtase"/>
    <property type="match status" value="1"/>
</dbReference>
<accession>A0A1H7AZ78</accession>
<dbReference type="InterPro" id="IPR046816">
    <property type="entry name" value="MmeI_Mtase"/>
</dbReference>
<dbReference type="InterPro" id="IPR046819">
    <property type="entry name" value="MmeI_hel"/>
</dbReference>
<dbReference type="InterPro" id="IPR006196">
    <property type="entry name" value="RNA-binding_domain_S1_IF1"/>
</dbReference>
<protein>
    <recommendedName>
        <fullName evidence="1">site-specific DNA-methyltransferase (adenine-specific)</fullName>
        <ecNumber evidence="1">2.1.1.72</ecNumber>
    </recommendedName>
</protein>
<dbReference type="PROSITE" id="PS50832">
    <property type="entry name" value="S1_IF1_TYPE"/>
    <property type="match status" value="1"/>
</dbReference>
<dbReference type="GO" id="GO:0003723">
    <property type="term" value="F:RNA binding"/>
    <property type="evidence" value="ECO:0007669"/>
    <property type="project" value="InterPro"/>
</dbReference>
<dbReference type="STRING" id="856736.SAMN04488058_1159"/>
<comment type="catalytic activity">
    <reaction evidence="4">
        <text>a 2'-deoxyadenosine in DNA + S-adenosyl-L-methionine = an N(6)-methyl-2'-deoxyadenosine in DNA + S-adenosyl-L-homocysteine + H(+)</text>
        <dbReference type="Rhea" id="RHEA:15197"/>
        <dbReference type="Rhea" id="RHEA-COMP:12418"/>
        <dbReference type="Rhea" id="RHEA-COMP:12419"/>
        <dbReference type="ChEBI" id="CHEBI:15378"/>
        <dbReference type="ChEBI" id="CHEBI:57856"/>
        <dbReference type="ChEBI" id="CHEBI:59789"/>
        <dbReference type="ChEBI" id="CHEBI:90615"/>
        <dbReference type="ChEBI" id="CHEBI:90616"/>
        <dbReference type="EC" id="2.1.1.72"/>
    </reaction>
</comment>
<dbReference type="Pfam" id="PF20466">
    <property type="entry name" value="MmeI_TRD"/>
    <property type="match status" value="1"/>
</dbReference>
<evidence type="ECO:0000256" key="6">
    <source>
        <dbReference type="SAM" id="MobiDB-lite"/>
    </source>
</evidence>
<evidence type="ECO:0000313" key="8">
    <source>
        <dbReference type="EMBL" id="SEJ70226.1"/>
    </source>
</evidence>
<keyword evidence="5" id="KW-0396">Initiation factor</keyword>
<evidence type="ECO:0000313" key="9">
    <source>
        <dbReference type="Proteomes" id="UP000199223"/>
    </source>
</evidence>
<gene>
    <name evidence="8" type="ORF">SAMN04488058_1159</name>
</gene>
<sequence length="979" mass="108753">MTPEQFVKTYRALSVNERSAAQSHFIDLCALLGVPNPVQGDPSGETYRFEKPVSKITGKKGFADVWKAGAFGWEYKGKGADLKRAYEQLVSYREDLQNPPLLVVSDMHTVEVHTNFTGTLKALRRYTLEDLLDEGKRLELRKVWTEPEAFNPSAQAVDVTEAVMRELVQVGDALKARGEQPDDVAHFLVKCVFTLFAEDVGLLPRKTFALLLESAEERPADFREMAGELFRLMKGGGLSVVGRIPHINGGVFTNPTAPDLQLPDVQTLQRAARRDWRKLEPAIFGTLFERVIDPDKRSQLGAHYTPLADIVDVVEPVMLAPLRAEWEALRAELVPLMELAEAAEAAAGGLWEAAEGKERAAVVGRLRAFQDRLAAVTVLDPACGSGNFLYTALRLLLDLEAEVRATLRGLTGQAQPVKVSPRQMRGLERSEYAHEIAGMVLWIGYLQWLSEHGENLRDRSPVLDALPGLENRDAVLDGSAAAVWPPAEFITGNPPFLGNYKMREELGDAYAEALRAAYAGRVPGFADLVAYWFEQAREQIERGHTRRAGLIATNSIRGGKNRVVLERIAQTGGIFRAWPDRVWIQDGAAVRTSIVCFDDGSERARVLLRHTGNEDKPEQRGTEAREVAVIHPDLTSAADLTAAQRLRENAGKSFEGVKPAGKFDLPGSVAREWLDLPNPSGVSNAEVLRPYLGGDDLTDRNRDRYTVDFNQMPLEEAEQYRRPMQYVRENVKPERDKNNEKASRENWWRYKRTVPALRAALEPLSRFIATPRHMKHRSFSWLTPGCIPGDALTVIAAEDDLTFGVLNSSPHTAWALRMGTFLGKGNDARYTPTTCFETFPFPRPTAEQGEAIAQAARFLETARAFLRTKRDPKQKANAGTSEQDKTLTLTGMYNLLSEYRQTGQEVVMGLATLADAHDTLDRAVSAAYGWAWPLGEDEMLSRLLALNLERHAAETSGNAEGKNEASGALHSFRAARRRA</sequence>
<dbReference type="EC" id="2.1.1.72" evidence="1"/>
<dbReference type="InterPro" id="IPR046820">
    <property type="entry name" value="MmeI_TRD"/>
</dbReference>
<dbReference type="GO" id="GO:0003743">
    <property type="term" value="F:translation initiation factor activity"/>
    <property type="evidence" value="ECO:0007669"/>
    <property type="project" value="UniProtKB-UniRule"/>
</dbReference>
<dbReference type="Pfam" id="PF20465">
    <property type="entry name" value="MmeI_hel"/>
    <property type="match status" value="1"/>
</dbReference>
<name>A0A1H7AZ78_9DEIO</name>
<keyword evidence="5" id="KW-0648">Protein biosynthesis</keyword>
<keyword evidence="3" id="KW-0808">Transferase</keyword>
<dbReference type="PANTHER" id="PTHR33841">
    <property type="entry name" value="DNA METHYLTRANSFERASE YEEA-RELATED"/>
    <property type="match status" value="1"/>
</dbReference>
<evidence type="ECO:0000256" key="1">
    <source>
        <dbReference type="ARBA" id="ARBA00011900"/>
    </source>
</evidence>
<proteinExistence type="predicted"/>
<dbReference type="GO" id="GO:0032259">
    <property type="term" value="P:methylation"/>
    <property type="evidence" value="ECO:0007669"/>
    <property type="project" value="UniProtKB-KW"/>
</dbReference>
<dbReference type="EMBL" id="FNZA01000015">
    <property type="protein sequence ID" value="SEJ70226.1"/>
    <property type="molecule type" value="Genomic_DNA"/>
</dbReference>
<dbReference type="AlphaFoldDB" id="A0A1H7AZ78"/>
<organism evidence="8 9">
    <name type="scientific">Deinococcus reticulitermitis</name>
    <dbReference type="NCBI Taxonomy" id="856736"/>
    <lineage>
        <taxon>Bacteria</taxon>
        <taxon>Thermotogati</taxon>
        <taxon>Deinococcota</taxon>
        <taxon>Deinococci</taxon>
        <taxon>Deinococcales</taxon>
        <taxon>Deinococcaceae</taxon>
        <taxon>Deinococcus</taxon>
    </lineage>
</organism>
<dbReference type="PANTHER" id="PTHR33841:SF1">
    <property type="entry name" value="DNA METHYLTRANSFERASE A"/>
    <property type="match status" value="1"/>
</dbReference>
<feature type="domain" description="S1-like" evidence="7">
    <location>
        <begin position="566"/>
        <end position="611"/>
    </location>
</feature>
<dbReference type="InterPro" id="IPR029063">
    <property type="entry name" value="SAM-dependent_MTases_sf"/>
</dbReference>
<reference evidence="9" key="1">
    <citation type="submission" date="2016-10" db="EMBL/GenBank/DDBJ databases">
        <authorList>
            <person name="Varghese N."/>
            <person name="Submissions S."/>
        </authorList>
    </citation>
    <scope>NUCLEOTIDE SEQUENCE [LARGE SCALE GENOMIC DNA]</scope>
    <source>
        <strain evidence="9">CGMCC 1.10218</strain>
    </source>
</reference>
<keyword evidence="9" id="KW-1185">Reference proteome</keyword>
<evidence type="ECO:0000256" key="2">
    <source>
        <dbReference type="ARBA" id="ARBA00022603"/>
    </source>
</evidence>
<dbReference type="GO" id="GO:0009007">
    <property type="term" value="F:site-specific DNA-methyltransferase (adenine-specific) activity"/>
    <property type="evidence" value="ECO:0007669"/>
    <property type="project" value="UniProtKB-EC"/>
</dbReference>
<dbReference type="InterPro" id="IPR050953">
    <property type="entry name" value="N4_N6_ade-DNA_methylase"/>
</dbReference>
<dbReference type="Gene3D" id="3.40.50.150">
    <property type="entry name" value="Vaccinia Virus protein VP39"/>
    <property type="match status" value="1"/>
</dbReference>
<dbReference type="RefSeq" id="WP_092265167.1">
    <property type="nucleotide sequence ID" value="NZ_FNZA01000015.1"/>
</dbReference>
<keyword evidence="2 8" id="KW-0489">Methyltransferase</keyword>
<dbReference type="SUPFAM" id="SSF53335">
    <property type="entry name" value="S-adenosyl-L-methionine-dependent methyltransferases"/>
    <property type="match status" value="1"/>
</dbReference>
<evidence type="ECO:0000256" key="4">
    <source>
        <dbReference type="ARBA" id="ARBA00047942"/>
    </source>
</evidence>